<dbReference type="AlphaFoldDB" id="A0A2U1BBZ0"/>
<reference evidence="1 2" key="1">
    <citation type="submission" date="2018-04" db="EMBL/GenBank/DDBJ databases">
        <title>Genomic Encyclopedia of Type Strains, Phase IV (KMG-IV): sequencing the most valuable type-strain genomes for metagenomic binning, comparative biology and taxonomic classification.</title>
        <authorList>
            <person name="Goeker M."/>
        </authorList>
    </citation>
    <scope>NUCLEOTIDE SEQUENCE [LARGE SCALE GENOMIC DNA]</scope>
    <source>
        <strain evidence="1 2">DSM 26588</strain>
    </source>
</reference>
<proteinExistence type="predicted"/>
<dbReference type="EMBL" id="QEKK01000020">
    <property type="protein sequence ID" value="PVY46172.1"/>
    <property type="molecule type" value="Genomic_DNA"/>
</dbReference>
<protein>
    <submittedName>
        <fullName evidence="1">Uncharacterized protein</fullName>
    </submittedName>
</protein>
<dbReference type="RefSeq" id="WP_116722632.1">
    <property type="nucleotide sequence ID" value="NZ_JANKAR010000014.1"/>
</dbReference>
<gene>
    <name evidence="1" type="ORF">C7373_12021</name>
</gene>
<evidence type="ECO:0000313" key="2">
    <source>
        <dbReference type="Proteomes" id="UP000245778"/>
    </source>
</evidence>
<organism evidence="1 2">
    <name type="scientific">Intestinimonas butyriciproducens</name>
    <dbReference type="NCBI Taxonomy" id="1297617"/>
    <lineage>
        <taxon>Bacteria</taxon>
        <taxon>Bacillati</taxon>
        <taxon>Bacillota</taxon>
        <taxon>Clostridia</taxon>
        <taxon>Eubacteriales</taxon>
        <taxon>Intestinimonas</taxon>
    </lineage>
</organism>
<accession>A0A2U1BBZ0</accession>
<evidence type="ECO:0000313" key="1">
    <source>
        <dbReference type="EMBL" id="PVY46172.1"/>
    </source>
</evidence>
<comment type="caution">
    <text evidence="1">The sequence shown here is derived from an EMBL/GenBank/DDBJ whole genome shotgun (WGS) entry which is preliminary data.</text>
</comment>
<dbReference type="Proteomes" id="UP000245778">
    <property type="component" value="Unassembled WGS sequence"/>
</dbReference>
<name>A0A2U1BBZ0_9FIRM</name>
<sequence length="77" mass="8664">MPLAIWPVDQNLKIFMNKPACGDTYCSSIGGSVLCASTLFPCHTEPFPNILYAFMQHYDGSQIYYPRPMCRSIIPMA</sequence>